<accession>A0A0G1C0A3</accession>
<evidence type="ECO:0000313" key="3">
    <source>
        <dbReference type="Proteomes" id="UP000034516"/>
    </source>
</evidence>
<organism evidence="2 3">
    <name type="scientific">Candidatus Kuenenbacteria bacterium GW2011_GWA2_42_15</name>
    <dbReference type="NCBI Taxonomy" id="1618677"/>
    <lineage>
        <taxon>Bacteria</taxon>
        <taxon>Candidatus Kueneniibacteriota</taxon>
    </lineage>
</organism>
<evidence type="ECO:0000313" key="2">
    <source>
        <dbReference type="EMBL" id="KKS43078.1"/>
    </source>
</evidence>
<keyword evidence="1" id="KW-0812">Transmembrane</keyword>
<evidence type="ECO:0000256" key="1">
    <source>
        <dbReference type="SAM" id="Phobius"/>
    </source>
</evidence>
<feature type="transmembrane region" description="Helical" evidence="1">
    <location>
        <begin position="59"/>
        <end position="78"/>
    </location>
</feature>
<keyword evidence="1" id="KW-0472">Membrane</keyword>
<proteinExistence type="predicted"/>
<name>A0A0G1C0A3_9BACT</name>
<keyword evidence="1" id="KW-1133">Transmembrane helix</keyword>
<dbReference type="EMBL" id="LCCW01000004">
    <property type="protein sequence ID" value="KKS43078.1"/>
    <property type="molecule type" value="Genomic_DNA"/>
</dbReference>
<sequence length="84" mass="9334">MVQIILLIIGVTAIFGKRITVSKKTELRQPKLRKFGIITIIMLAVSIISDTVLPEGTDLGILIYILSFVIPIIAAVKFRQPKLM</sequence>
<dbReference type="Proteomes" id="UP000034516">
    <property type="component" value="Unassembled WGS sequence"/>
</dbReference>
<reference evidence="2 3" key="1">
    <citation type="journal article" date="2015" name="Nature">
        <title>rRNA introns, odd ribosomes, and small enigmatic genomes across a large radiation of phyla.</title>
        <authorList>
            <person name="Brown C.T."/>
            <person name="Hug L.A."/>
            <person name="Thomas B.C."/>
            <person name="Sharon I."/>
            <person name="Castelle C.J."/>
            <person name="Singh A."/>
            <person name="Wilkins M.J."/>
            <person name="Williams K.H."/>
            <person name="Banfield J.F."/>
        </authorList>
    </citation>
    <scope>NUCLEOTIDE SEQUENCE [LARGE SCALE GENOMIC DNA]</scope>
</reference>
<comment type="caution">
    <text evidence="2">The sequence shown here is derived from an EMBL/GenBank/DDBJ whole genome shotgun (WGS) entry which is preliminary data.</text>
</comment>
<gene>
    <name evidence="2" type="ORF">UV02_C0004G0012</name>
</gene>
<dbReference type="AlphaFoldDB" id="A0A0G1C0A3"/>
<feature type="transmembrane region" description="Helical" evidence="1">
    <location>
        <begin position="35"/>
        <end position="53"/>
    </location>
</feature>
<protein>
    <submittedName>
        <fullName evidence="2">Uncharacterized protein</fullName>
    </submittedName>
</protein>